<comment type="caution">
    <text evidence="1">The sequence shown here is derived from an EMBL/GenBank/DDBJ whole genome shotgun (WGS) entry which is preliminary data.</text>
</comment>
<dbReference type="Proteomes" id="UP000824533">
    <property type="component" value="Linkage Group LG20"/>
</dbReference>
<accession>A0ACC1CP84</accession>
<sequence>MNWATSTLLLLAWAMPSHEQKIPRSPCPNVFNYEPLSDEREIWYGSVRLTTDSTLRSFWLNIVLDSKANLIGNWIGEVTTQDNMDFKIESKDMQINPNEPANVRFYVRYNPTDVAPKLKSIKLNGREICNVDRLETAVDRFDNLNRQGVVQTSPKPTVWNMNSPGTQQKPKRPRPDTSVDLSLIWPDVTTPPSRQTGRNTIYTSPNTKPNTLTAGPPMMRFFTGGLPIIYIANNNNDNGPHQCGRVVPSATPLVANGKPTKAGQWPWQVALYHAQTVDYKYICGGTLVTRRHVITAAHCVTLPGSRTLVDPKTLNVHLGKYNLKFSEDGTQVKLVQSIKFHPLYNETYFLQDLAILELKDKVTYNDRVQPACLWPDDQVDLENVIGVIGSVVGWGFDETGVSTEELNLAEMPVIDTNTCLRSNGEFFIRFTSDYTYCAGYRDGTAVCNGDSGSGMVFKMDNSWYLRGLVSVAVARPNEYQCDPSQYVIFTDVAKLLPWIKENINYD</sequence>
<organism evidence="1 2">
    <name type="scientific">Dendrolimus kikuchii</name>
    <dbReference type="NCBI Taxonomy" id="765133"/>
    <lineage>
        <taxon>Eukaryota</taxon>
        <taxon>Metazoa</taxon>
        <taxon>Ecdysozoa</taxon>
        <taxon>Arthropoda</taxon>
        <taxon>Hexapoda</taxon>
        <taxon>Insecta</taxon>
        <taxon>Pterygota</taxon>
        <taxon>Neoptera</taxon>
        <taxon>Endopterygota</taxon>
        <taxon>Lepidoptera</taxon>
        <taxon>Glossata</taxon>
        <taxon>Ditrysia</taxon>
        <taxon>Bombycoidea</taxon>
        <taxon>Lasiocampidae</taxon>
        <taxon>Dendrolimus</taxon>
    </lineage>
</organism>
<evidence type="ECO:0000313" key="2">
    <source>
        <dbReference type="Proteomes" id="UP000824533"/>
    </source>
</evidence>
<gene>
    <name evidence="1" type="ORF">K1T71_011447</name>
</gene>
<reference evidence="1 2" key="1">
    <citation type="journal article" date="2021" name="Front. Genet.">
        <title>Chromosome-Level Genome Assembly Reveals Significant Gene Expansion in the Toll and IMD Signaling Pathways of Dendrolimus kikuchii.</title>
        <authorList>
            <person name="Zhou J."/>
            <person name="Wu P."/>
            <person name="Xiong Z."/>
            <person name="Liu N."/>
            <person name="Zhao N."/>
            <person name="Ji M."/>
            <person name="Qiu Y."/>
            <person name="Yang B."/>
        </authorList>
    </citation>
    <scope>NUCLEOTIDE SEQUENCE [LARGE SCALE GENOMIC DNA]</scope>
    <source>
        <strain evidence="1">Ann1</strain>
    </source>
</reference>
<keyword evidence="2" id="KW-1185">Reference proteome</keyword>
<name>A0ACC1CP84_9NEOP</name>
<dbReference type="EMBL" id="CM034406">
    <property type="protein sequence ID" value="KAJ0173271.1"/>
    <property type="molecule type" value="Genomic_DNA"/>
</dbReference>
<proteinExistence type="predicted"/>
<evidence type="ECO:0000313" key="1">
    <source>
        <dbReference type="EMBL" id="KAJ0173271.1"/>
    </source>
</evidence>
<protein>
    <submittedName>
        <fullName evidence="1">Uncharacterized protein</fullName>
    </submittedName>
</protein>